<feature type="region of interest" description="Disordered" evidence="1">
    <location>
        <begin position="1"/>
        <end position="25"/>
    </location>
</feature>
<feature type="compositionally biased region" description="Basic and acidic residues" evidence="1">
    <location>
        <begin position="8"/>
        <end position="25"/>
    </location>
</feature>
<evidence type="ECO:0000256" key="1">
    <source>
        <dbReference type="SAM" id="MobiDB-lite"/>
    </source>
</evidence>
<dbReference type="AlphaFoldDB" id="A0A9D4Q7L7"/>
<name>A0A9D4Q7L7_RHISA</name>
<reference evidence="2" key="1">
    <citation type="journal article" date="2020" name="Cell">
        <title>Large-Scale Comparative Analyses of Tick Genomes Elucidate Their Genetic Diversity and Vector Capacities.</title>
        <authorList>
            <consortium name="Tick Genome and Microbiome Consortium (TIGMIC)"/>
            <person name="Jia N."/>
            <person name="Wang J."/>
            <person name="Shi W."/>
            <person name="Du L."/>
            <person name="Sun Y."/>
            <person name="Zhan W."/>
            <person name="Jiang J.F."/>
            <person name="Wang Q."/>
            <person name="Zhang B."/>
            <person name="Ji P."/>
            <person name="Bell-Sakyi L."/>
            <person name="Cui X.M."/>
            <person name="Yuan T.T."/>
            <person name="Jiang B.G."/>
            <person name="Yang W.F."/>
            <person name="Lam T.T."/>
            <person name="Chang Q.C."/>
            <person name="Ding S.J."/>
            <person name="Wang X.J."/>
            <person name="Zhu J.G."/>
            <person name="Ruan X.D."/>
            <person name="Zhao L."/>
            <person name="Wei J.T."/>
            <person name="Ye R.Z."/>
            <person name="Que T.C."/>
            <person name="Du C.H."/>
            <person name="Zhou Y.H."/>
            <person name="Cheng J.X."/>
            <person name="Dai P.F."/>
            <person name="Guo W.B."/>
            <person name="Han X.H."/>
            <person name="Huang E.J."/>
            <person name="Li L.F."/>
            <person name="Wei W."/>
            <person name="Gao Y.C."/>
            <person name="Liu J.Z."/>
            <person name="Shao H.Z."/>
            <person name="Wang X."/>
            <person name="Wang C.C."/>
            <person name="Yang T.C."/>
            <person name="Huo Q.B."/>
            <person name="Li W."/>
            <person name="Chen H.Y."/>
            <person name="Chen S.E."/>
            <person name="Zhou L.G."/>
            <person name="Ni X.B."/>
            <person name="Tian J.H."/>
            <person name="Sheng Y."/>
            <person name="Liu T."/>
            <person name="Pan Y.S."/>
            <person name="Xia L.Y."/>
            <person name="Li J."/>
            <person name="Zhao F."/>
            <person name="Cao W.C."/>
        </authorList>
    </citation>
    <scope>NUCLEOTIDE SEQUENCE</scope>
    <source>
        <strain evidence="2">Rsan-2018</strain>
    </source>
</reference>
<dbReference type="Proteomes" id="UP000821837">
    <property type="component" value="Unassembled WGS sequence"/>
</dbReference>
<accession>A0A9D4Q7L7</accession>
<keyword evidence="3" id="KW-1185">Reference proteome</keyword>
<comment type="caution">
    <text evidence="2">The sequence shown here is derived from an EMBL/GenBank/DDBJ whole genome shotgun (WGS) entry which is preliminary data.</text>
</comment>
<evidence type="ECO:0008006" key="4">
    <source>
        <dbReference type="Google" id="ProtNLM"/>
    </source>
</evidence>
<reference evidence="2" key="2">
    <citation type="submission" date="2021-09" db="EMBL/GenBank/DDBJ databases">
        <authorList>
            <person name="Jia N."/>
            <person name="Wang J."/>
            <person name="Shi W."/>
            <person name="Du L."/>
            <person name="Sun Y."/>
            <person name="Zhan W."/>
            <person name="Jiang J."/>
            <person name="Wang Q."/>
            <person name="Zhang B."/>
            <person name="Ji P."/>
            <person name="Sakyi L.B."/>
            <person name="Cui X."/>
            <person name="Yuan T."/>
            <person name="Jiang B."/>
            <person name="Yang W."/>
            <person name="Lam T.T.-Y."/>
            <person name="Chang Q."/>
            <person name="Ding S."/>
            <person name="Wang X."/>
            <person name="Zhu J."/>
            <person name="Ruan X."/>
            <person name="Zhao L."/>
            <person name="Wei J."/>
            <person name="Que T."/>
            <person name="Du C."/>
            <person name="Cheng J."/>
            <person name="Dai P."/>
            <person name="Han X."/>
            <person name="Huang E."/>
            <person name="Gao Y."/>
            <person name="Liu J."/>
            <person name="Shao H."/>
            <person name="Ye R."/>
            <person name="Li L."/>
            <person name="Wei W."/>
            <person name="Wang X."/>
            <person name="Wang C."/>
            <person name="Huo Q."/>
            <person name="Li W."/>
            <person name="Guo W."/>
            <person name="Chen H."/>
            <person name="Chen S."/>
            <person name="Zhou L."/>
            <person name="Zhou L."/>
            <person name="Ni X."/>
            <person name="Tian J."/>
            <person name="Zhou Y."/>
            <person name="Sheng Y."/>
            <person name="Liu T."/>
            <person name="Pan Y."/>
            <person name="Xia L."/>
            <person name="Li J."/>
            <person name="Zhao F."/>
            <person name="Cao W."/>
        </authorList>
    </citation>
    <scope>NUCLEOTIDE SEQUENCE</scope>
    <source>
        <strain evidence="2">Rsan-2018</strain>
        <tissue evidence="2">Larvae</tissue>
    </source>
</reference>
<dbReference type="VEuPathDB" id="VectorBase:RSAN_036238"/>
<organism evidence="2 3">
    <name type="scientific">Rhipicephalus sanguineus</name>
    <name type="common">Brown dog tick</name>
    <name type="synonym">Ixodes sanguineus</name>
    <dbReference type="NCBI Taxonomy" id="34632"/>
    <lineage>
        <taxon>Eukaryota</taxon>
        <taxon>Metazoa</taxon>
        <taxon>Ecdysozoa</taxon>
        <taxon>Arthropoda</taxon>
        <taxon>Chelicerata</taxon>
        <taxon>Arachnida</taxon>
        <taxon>Acari</taxon>
        <taxon>Parasitiformes</taxon>
        <taxon>Ixodida</taxon>
        <taxon>Ixodoidea</taxon>
        <taxon>Ixodidae</taxon>
        <taxon>Rhipicephalinae</taxon>
        <taxon>Rhipicephalus</taxon>
        <taxon>Rhipicephalus</taxon>
    </lineage>
</organism>
<proteinExistence type="predicted"/>
<dbReference type="EMBL" id="JABSTV010001248">
    <property type="protein sequence ID" value="KAH7969531.1"/>
    <property type="molecule type" value="Genomic_DNA"/>
</dbReference>
<sequence>MPGNADSEFGRATRKTDLLQERTRSDAVVSGELRGPAAMSRSLFSAQALWSCVCLTVLVGSLLADAELDCRKYPFYYKCRGISAKRSYVPYSKAEPVSLKELYNDEDEPKNRQKTPEAVLAWIRDRYGDELLDAYDRRQLTEGSFERKPVF</sequence>
<evidence type="ECO:0000313" key="3">
    <source>
        <dbReference type="Proteomes" id="UP000821837"/>
    </source>
</evidence>
<evidence type="ECO:0000313" key="2">
    <source>
        <dbReference type="EMBL" id="KAH7969531.1"/>
    </source>
</evidence>
<protein>
    <recommendedName>
        <fullName evidence="4">Elevenin</fullName>
    </recommendedName>
</protein>
<gene>
    <name evidence="2" type="ORF">HPB52_019307</name>
</gene>